<dbReference type="InterPro" id="IPR041723">
    <property type="entry name" value="CCT"/>
</dbReference>
<evidence type="ECO:0000256" key="3">
    <source>
        <dbReference type="ARBA" id="ARBA00022516"/>
    </source>
</evidence>
<sequence length="332" mass="37227">MAEVLKPTVLWLDGCFDGFHYAHANAIRQARKLFVGPVRMLACVHSDEEILKNKGPSLFDEQERYAVVASCRWVDEVVEGAPYITDLDTLDKYNVDFLVHGDDAVVDAMGRDIYAPLKAQGRYREFRRTEGVSTTSLVQRVLEYPRLRQECGYLDRLLEEFVESIPGPFPVVDFGSLSGAMASPFCSLVGAKVYVPGSWDCFSAGHVEFLRRVKEAVTSDSKVVVGVWSDEEMTGGPPLLTVVERALAVVQCKYTDAVLWNVPKCTPASRLGFEMVVNRDAYQHEPDSAQVIEVLMPPLQTLSKLQDRVHGRIDAFKERQRPSHIDQENVTT</sequence>
<dbReference type="SUPFAM" id="SSF52374">
    <property type="entry name" value="Nucleotidylyl transferase"/>
    <property type="match status" value="2"/>
</dbReference>
<keyword evidence="4 13" id="KW-0808">Transferase</keyword>
<comment type="similarity">
    <text evidence="2">Belongs to the cytidylyltransferase family.</text>
</comment>
<evidence type="ECO:0000256" key="9">
    <source>
        <dbReference type="ARBA" id="ARBA00024191"/>
    </source>
</evidence>
<dbReference type="InterPro" id="IPR014729">
    <property type="entry name" value="Rossmann-like_a/b/a_fold"/>
</dbReference>
<protein>
    <recommendedName>
        <fullName evidence="10">ethanolamine-phosphate cytidylyltransferase</fullName>
        <ecNumber evidence="10">2.7.7.14</ecNumber>
    </recommendedName>
    <alternativeName>
        <fullName evidence="11">CTP:phosphoethanolamine cytidylyltransferase</fullName>
    </alternativeName>
</protein>
<keyword evidence="8" id="KW-1208">Phospholipid metabolism</keyword>
<proteinExistence type="inferred from homology"/>
<evidence type="ECO:0000256" key="1">
    <source>
        <dbReference type="ARBA" id="ARBA00005189"/>
    </source>
</evidence>
<comment type="pathway">
    <text evidence="1">Lipid metabolism.</text>
</comment>
<evidence type="ECO:0000256" key="4">
    <source>
        <dbReference type="ARBA" id="ARBA00022679"/>
    </source>
</evidence>
<organism evidence="13 14">
    <name type="scientific">Heliocybe sulcata</name>
    <dbReference type="NCBI Taxonomy" id="5364"/>
    <lineage>
        <taxon>Eukaryota</taxon>
        <taxon>Fungi</taxon>
        <taxon>Dikarya</taxon>
        <taxon>Basidiomycota</taxon>
        <taxon>Agaricomycotina</taxon>
        <taxon>Agaricomycetes</taxon>
        <taxon>Gloeophyllales</taxon>
        <taxon>Gloeophyllaceae</taxon>
        <taxon>Heliocybe</taxon>
    </lineage>
</organism>
<dbReference type="STRING" id="5364.A0A5C3NIL6"/>
<evidence type="ECO:0000256" key="7">
    <source>
        <dbReference type="ARBA" id="ARBA00023209"/>
    </source>
</evidence>
<dbReference type="Gene3D" id="3.40.50.620">
    <property type="entry name" value="HUPs"/>
    <property type="match status" value="2"/>
</dbReference>
<dbReference type="AlphaFoldDB" id="A0A5C3NIL6"/>
<evidence type="ECO:0000259" key="12">
    <source>
        <dbReference type="Pfam" id="PF01467"/>
    </source>
</evidence>
<gene>
    <name evidence="13" type="ORF">OE88DRAFT_1804081</name>
</gene>
<dbReference type="PANTHER" id="PTHR45780">
    <property type="entry name" value="ETHANOLAMINE-PHOSPHATE CYTIDYLYLTRANSFERASE"/>
    <property type="match status" value="1"/>
</dbReference>
<evidence type="ECO:0000313" key="13">
    <source>
        <dbReference type="EMBL" id="TFK57564.1"/>
    </source>
</evidence>
<dbReference type="OrthoDB" id="17102at2759"/>
<comment type="pathway">
    <text evidence="9">Phospholipid metabolism; phosphatidylethanolamine biosynthesis; phosphatidylethanolamine from ethanolamine: step 2/3.</text>
</comment>
<dbReference type="GO" id="GO:0005737">
    <property type="term" value="C:cytoplasm"/>
    <property type="evidence" value="ECO:0007669"/>
    <property type="project" value="TreeGrafter"/>
</dbReference>
<dbReference type="GO" id="GO:0006646">
    <property type="term" value="P:phosphatidylethanolamine biosynthetic process"/>
    <property type="evidence" value="ECO:0007669"/>
    <property type="project" value="UniProtKB-UniPathway"/>
</dbReference>
<dbReference type="InterPro" id="IPR044608">
    <property type="entry name" value="Ect1/PCYT2"/>
</dbReference>
<dbReference type="UniPathway" id="UPA00558">
    <property type="reaction ID" value="UER00742"/>
</dbReference>
<dbReference type="EC" id="2.7.7.14" evidence="10"/>
<keyword evidence="3" id="KW-0444">Lipid biosynthesis</keyword>
<keyword evidence="7" id="KW-0594">Phospholipid biosynthesis</keyword>
<dbReference type="InterPro" id="IPR004821">
    <property type="entry name" value="Cyt_trans-like"/>
</dbReference>
<evidence type="ECO:0000256" key="10">
    <source>
        <dbReference type="ARBA" id="ARBA00024221"/>
    </source>
</evidence>
<keyword evidence="6" id="KW-0443">Lipid metabolism</keyword>
<name>A0A5C3NIL6_9AGAM</name>
<feature type="domain" description="Cytidyltransferase-like" evidence="12">
    <location>
        <begin position="12"/>
        <end position="140"/>
    </location>
</feature>
<evidence type="ECO:0000256" key="2">
    <source>
        <dbReference type="ARBA" id="ARBA00010101"/>
    </source>
</evidence>
<dbReference type="NCBIfam" id="TIGR00125">
    <property type="entry name" value="cyt_tran_rel"/>
    <property type="match status" value="1"/>
</dbReference>
<evidence type="ECO:0000313" key="14">
    <source>
        <dbReference type="Proteomes" id="UP000305948"/>
    </source>
</evidence>
<dbReference type="GO" id="GO:0004306">
    <property type="term" value="F:ethanolamine-phosphate cytidylyltransferase activity"/>
    <property type="evidence" value="ECO:0007669"/>
    <property type="project" value="UniProtKB-EC"/>
</dbReference>
<evidence type="ECO:0000256" key="5">
    <source>
        <dbReference type="ARBA" id="ARBA00022695"/>
    </source>
</evidence>
<accession>A0A5C3NIL6</accession>
<feature type="domain" description="Cytidyltransferase-like" evidence="12">
    <location>
        <begin position="194"/>
        <end position="263"/>
    </location>
</feature>
<evidence type="ECO:0000256" key="8">
    <source>
        <dbReference type="ARBA" id="ARBA00023264"/>
    </source>
</evidence>
<reference evidence="13 14" key="1">
    <citation type="journal article" date="2019" name="Nat. Ecol. Evol.">
        <title>Megaphylogeny resolves global patterns of mushroom evolution.</title>
        <authorList>
            <person name="Varga T."/>
            <person name="Krizsan K."/>
            <person name="Foldi C."/>
            <person name="Dima B."/>
            <person name="Sanchez-Garcia M."/>
            <person name="Sanchez-Ramirez S."/>
            <person name="Szollosi G.J."/>
            <person name="Szarkandi J.G."/>
            <person name="Papp V."/>
            <person name="Albert L."/>
            <person name="Andreopoulos W."/>
            <person name="Angelini C."/>
            <person name="Antonin V."/>
            <person name="Barry K.W."/>
            <person name="Bougher N.L."/>
            <person name="Buchanan P."/>
            <person name="Buyck B."/>
            <person name="Bense V."/>
            <person name="Catcheside P."/>
            <person name="Chovatia M."/>
            <person name="Cooper J."/>
            <person name="Damon W."/>
            <person name="Desjardin D."/>
            <person name="Finy P."/>
            <person name="Geml J."/>
            <person name="Haridas S."/>
            <person name="Hughes K."/>
            <person name="Justo A."/>
            <person name="Karasinski D."/>
            <person name="Kautmanova I."/>
            <person name="Kiss B."/>
            <person name="Kocsube S."/>
            <person name="Kotiranta H."/>
            <person name="LaButti K.M."/>
            <person name="Lechner B.E."/>
            <person name="Liimatainen K."/>
            <person name="Lipzen A."/>
            <person name="Lukacs Z."/>
            <person name="Mihaltcheva S."/>
            <person name="Morgado L.N."/>
            <person name="Niskanen T."/>
            <person name="Noordeloos M.E."/>
            <person name="Ohm R.A."/>
            <person name="Ortiz-Santana B."/>
            <person name="Ovrebo C."/>
            <person name="Racz N."/>
            <person name="Riley R."/>
            <person name="Savchenko A."/>
            <person name="Shiryaev A."/>
            <person name="Soop K."/>
            <person name="Spirin V."/>
            <person name="Szebenyi C."/>
            <person name="Tomsovsky M."/>
            <person name="Tulloss R.E."/>
            <person name="Uehling J."/>
            <person name="Grigoriev I.V."/>
            <person name="Vagvolgyi C."/>
            <person name="Papp T."/>
            <person name="Martin F.M."/>
            <person name="Miettinen O."/>
            <person name="Hibbett D.S."/>
            <person name="Nagy L.G."/>
        </authorList>
    </citation>
    <scope>NUCLEOTIDE SEQUENCE [LARGE SCALE GENOMIC DNA]</scope>
    <source>
        <strain evidence="13 14">OMC1185</strain>
    </source>
</reference>
<keyword evidence="5" id="KW-0548">Nucleotidyltransferase</keyword>
<evidence type="ECO:0000256" key="6">
    <source>
        <dbReference type="ARBA" id="ARBA00023098"/>
    </source>
</evidence>
<dbReference type="PANTHER" id="PTHR45780:SF2">
    <property type="entry name" value="ETHANOLAMINE-PHOSPHATE CYTIDYLYLTRANSFERASE"/>
    <property type="match status" value="1"/>
</dbReference>
<keyword evidence="14" id="KW-1185">Reference proteome</keyword>
<dbReference type="EMBL" id="ML213503">
    <property type="protein sequence ID" value="TFK57564.1"/>
    <property type="molecule type" value="Genomic_DNA"/>
</dbReference>
<dbReference type="Pfam" id="PF01467">
    <property type="entry name" value="CTP_transf_like"/>
    <property type="match status" value="2"/>
</dbReference>
<evidence type="ECO:0000256" key="11">
    <source>
        <dbReference type="ARBA" id="ARBA00031473"/>
    </source>
</evidence>
<dbReference type="Proteomes" id="UP000305948">
    <property type="component" value="Unassembled WGS sequence"/>
</dbReference>
<dbReference type="CDD" id="cd02174">
    <property type="entry name" value="CCT"/>
    <property type="match status" value="1"/>
</dbReference>